<dbReference type="Pfam" id="PF19580">
    <property type="entry name" value="Exo_endo_phos_3"/>
    <property type="match status" value="1"/>
</dbReference>
<dbReference type="Proteomes" id="UP001597061">
    <property type="component" value="Unassembled WGS sequence"/>
</dbReference>
<dbReference type="InterPro" id="IPR036691">
    <property type="entry name" value="Endo/exonu/phosph_ase_sf"/>
</dbReference>
<reference evidence="3" key="1">
    <citation type="journal article" date="2019" name="Int. J. Syst. Evol. Microbiol.">
        <title>The Global Catalogue of Microorganisms (GCM) 10K type strain sequencing project: providing services to taxonomists for standard genome sequencing and annotation.</title>
        <authorList>
            <consortium name="The Broad Institute Genomics Platform"/>
            <consortium name="The Broad Institute Genome Sequencing Center for Infectious Disease"/>
            <person name="Wu L."/>
            <person name="Ma J."/>
        </authorList>
    </citation>
    <scope>NUCLEOTIDE SEQUENCE [LARGE SCALE GENOMIC DNA]</scope>
    <source>
        <strain evidence="3">CCUG 62414</strain>
    </source>
</reference>
<evidence type="ECO:0000259" key="1">
    <source>
        <dbReference type="Pfam" id="PF19580"/>
    </source>
</evidence>
<organism evidence="2 3">
    <name type="scientific">Mariniflexile jejuense</name>
    <dbReference type="NCBI Taxonomy" id="1173582"/>
    <lineage>
        <taxon>Bacteria</taxon>
        <taxon>Pseudomonadati</taxon>
        <taxon>Bacteroidota</taxon>
        <taxon>Flavobacteriia</taxon>
        <taxon>Flavobacteriales</taxon>
        <taxon>Flavobacteriaceae</taxon>
        <taxon>Mariniflexile</taxon>
    </lineage>
</organism>
<dbReference type="RefSeq" id="WP_379925035.1">
    <property type="nucleotide sequence ID" value="NZ_JBHTJI010000001.1"/>
</dbReference>
<keyword evidence="3" id="KW-1185">Reference proteome</keyword>
<name>A0ABW3JG42_9FLAO</name>
<feature type="domain" description="Endonuclease/exonuclease/phosphatase" evidence="1">
    <location>
        <begin position="16"/>
        <end position="321"/>
    </location>
</feature>
<protein>
    <submittedName>
        <fullName evidence="2">Endonuclease/exonuclease/phosphatase family protein</fullName>
    </submittedName>
</protein>
<proteinExistence type="predicted"/>
<dbReference type="InterPro" id="IPR005135">
    <property type="entry name" value="Endo/exonuclease/phosphatase"/>
</dbReference>
<dbReference type="SUPFAM" id="SSF56219">
    <property type="entry name" value="DNase I-like"/>
    <property type="match status" value="1"/>
</dbReference>
<comment type="caution">
    <text evidence="2">The sequence shown here is derived from an EMBL/GenBank/DDBJ whole genome shotgun (WGS) entry which is preliminary data.</text>
</comment>
<gene>
    <name evidence="2" type="ORF">ACFQ1R_05060</name>
</gene>
<dbReference type="PANTHER" id="PTHR42834:SF1">
    <property type="entry name" value="ENDONUCLEASE_EXONUCLEASE_PHOSPHATASE FAMILY PROTEIN (AFU_ORTHOLOGUE AFUA_3G09210)"/>
    <property type="match status" value="1"/>
</dbReference>
<keyword evidence="2" id="KW-0378">Hydrolase</keyword>
<keyword evidence="2" id="KW-0540">Nuclease</keyword>
<sequence>MTDSLEDIPIRHDLNTVAFYNLENLFDFYDDTRTNDNDFLPTSVKKWTPKRYENKLRKLSFAISNIGRRETGKHPALVGLAEVENAKAIKNLISHKNLQACNYSYVHYDSLDERGIDVALLYDATAFEVIHTEVFRIYLENDEGMPDYTRDILLVSGILDGDAVHVIVNHWSSRREGEKETEPKRMASSIKVDEIIANLRLENEDAKIIVMGDFNDDPSSNSIRSLVANSNLYNPMETLRSFSRGTTYHNRQWNLFDQIMFSTNFFENSPNTLEFETANIFDEDFLKLFNGKFKGTPFRTYIGKRYQGGYSDHFPVYAIFKKNI</sequence>
<evidence type="ECO:0000313" key="3">
    <source>
        <dbReference type="Proteomes" id="UP001597061"/>
    </source>
</evidence>
<accession>A0ABW3JG42</accession>
<evidence type="ECO:0000313" key="2">
    <source>
        <dbReference type="EMBL" id="MFD0989453.1"/>
    </source>
</evidence>
<dbReference type="Gene3D" id="3.60.10.10">
    <property type="entry name" value="Endonuclease/exonuclease/phosphatase"/>
    <property type="match status" value="1"/>
</dbReference>
<dbReference type="PANTHER" id="PTHR42834">
    <property type="entry name" value="ENDONUCLEASE/EXONUCLEASE/PHOSPHATASE FAMILY PROTEIN (AFU_ORTHOLOGUE AFUA_3G09210)"/>
    <property type="match status" value="1"/>
</dbReference>
<dbReference type="GO" id="GO:0004519">
    <property type="term" value="F:endonuclease activity"/>
    <property type="evidence" value="ECO:0007669"/>
    <property type="project" value="UniProtKB-KW"/>
</dbReference>
<dbReference type="EMBL" id="JBHTJI010000001">
    <property type="protein sequence ID" value="MFD0989453.1"/>
    <property type="molecule type" value="Genomic_DNA"/>
</dbReference>
<keyword evidence="2" id="KW-0255">Endonuclease</keyword>